<keyword evidence="3" id="KW-0235">DNA replication</keyword>
<dbReference type="InterPro" id="IPR050238">
    <property type="entry name" value="DNA_Rep/Repair_Clamp_Loader"/>
</dbReference>
<evidence type="ECO:0000256" key="6">
    <source>
        <dbReference type="ARBA" id="ARBA00031749"/>
    </source>
</evidence>
<dbReference type="AlphaFoldDB" id="A0A2R4WY05"/>
<keyword evidence="4" id="KW-0547">Nucleotide-binding</keyword>
<comment type="similarity">
    <text evidence="1">Belongs to the activator 1 small subunits family. RfcS subfamily.</text>
</comment>
<dbReference type="PANTHER" id="PTHR11669:SF20">
    <property type="entry name" value="REPLICATION FACTOR C SUBUNIT 4"/>
    <property type="match status" value="1"/>
</dbReference>
<dbReference type="PANTHER" id="PTHR11669">
    <property type="entry name" value="REPLICATION FACTOR C / DNA POLYMERASE III GAMMA-TAU SUBUNIT"/>
    <property type="match status" value="1"/>
</dbReference>
<dbReference type="InterPro" id="IPR013748">
    <property type="entry name" value="Rep_factorC_C"/>
</dbReference>
<dbReference type="GO" id="GO:0006281">
    <property type="term" value="P:DNA repair"/>
    <property type="evidence" value="ECO:0007669"/>
    <property type="project" value="TreeGrafter"/>
</dbReference>
<dbReference type="InterPro" id="IPR008921">
    <property type="entry name" value="DNA_pol3_clamp-load_cplx_C"/>
</dbReference>
<dbReference type="GO" id="GO:0005524">
    <property type="term" value="F:ATP binding"/>
    <property type="evidence" value="ECO:0007669"/>
    <property type="project" value="UniProtKB-KW"/>
</dbReference>
<reference evidence="8 9" key="1">
    <citation type="submission" date="2018-04" db="EMBL/GenBank/DDBJ databases">
        <title>Halococcoides cellulosivorans gen. nov., sp. nov., an extremely halophilic cellulose-utilizing haloarchaeon from hypersaline lakes.</title>
        <authorList>
            <person name="Sorokin D.Y."/>
            <person name="Toshchakov S.V."/>
            <person name="Samarov N.I."/>
            <person name="Korzhenkov A."/>
            <person name="Kublanov I.V."/>
        </authorList>
    </citation>
    <scope>NUCLEOTIDE SEQUENCE [LARGE SCALE GENOMIC DNA]</scope>
    <source>
        <strain evidence="8 9">HArcel1</strain>
    </source>
</reference>
<protein>
    <recommendedName>
        <fullName evidence="2">Replication factor C small subunit</fullName>
    </recommendedName>
    <alternativeName>
        <fullName evidence="6">Clamp loader small subunit</fullName>
    </alternativeName>
</protein>
<dbReference type="NCBIfam" id="NF009067">
    <property type="entry name" value="PRK12402.1"/>
    <property type="match status" value="1"/>
</dbReference>
<keyword evidence="9" id="KW-1185">Reference proteome</keyword>
<evidence type="ECO:0000256" key="3">
    <source>
        <dbReference type="ARBA" id="ARBA00022705"/>
    </source>
</evidence>
<evidence type="ECO:0000259" key="7">
    <source>
        <dbReference type="SMART" id="SM00382"/>
    </source>
</evidence>
<dbReference type="Gene3D" id="1.20.272.10">
    <property type="match status" value="1"/>
</dbReference>
<dbReference type="GO" id="GO:0016887">
    <property type="term" value="F:ATP hydrolysis activity"/>
    <property type="evidence" value="ECO:0007669"/>
    <property type="project" value="InterPro"/>
</dbReference>
<sequence>MEGPLWTSTHAPSIEELPQAEVREHCRTLLEEPMNAFVYGPRGAGKTAAVGALARAAHDDPENDFVVINVDDLFAMTKSELEDDPRFGSFIDTTRRRTSSKADLVNHVLTEIASYPPVAGSYKTILLDDAGAMRQDFQQALRRVMERYHEATQFVLATRRPGAVIPPIRSRCYPVTVRAPTIEEIVGVLETICEREGVDRTADGLEYVAGYADGNLRRAILSAQTISVEADAITMETAYETLSAVETDDVAAEILQAAEEQRFQDARGLIDDQLIDEGYSGQELLGDLLGAARSRYTGDRLARVVELAADVDLDLETGTNDRIHLAHFVARLPAITG</sequence>
<dbReference type="Pfam" id="PF21960">
    <property type="entry name" value="RCF1-5-like_lid"/>
    <property type="match status" value="1"/>
</dbReference>
<evidence type="ECO:0000256" key="4">
    <source>
        <dbReference type="ARBA" id="ARBA00022741"/>
    </source>
</evidence>
<dbReference type="SUPFAM" id="SSF48019">
    <property type="entry name" value="post-AAA+ oligomerization domain-like"/>
    <property type="match status" value="1"/>
</dbReference>
<dbReference type="GO" id="GO:0005663">
    <property type="term" value="C:DNA replication factor C complex"/>
    <property type="evidence" value="ECO:0007669"/>
    <property type="project" value="TreeGrafter"/>
</dbReference>
<evidence type="ECO:0000256" key="5">
    <source>
        <dbReference type="ARBA" id="ARBA00022840"/>
    </source>
</evidence>
<keyword evidence="5" id="KW-0067">ATP-binding</keyword>
<dbReference type="Pfam" id="PF00004">
    <property type="entry name" value="AAA"/>
    <property type="match status" value="1"/>
</dbReference>
<gene>
    <name evidence="8" type="ORF">HARCEL1_01140</name>
</gene>
<dbReference type="Gene3D" id="3.40.50.300">
    <property type="entry name" value="P-loop containing nucleotide triphosphate hydrolases"/>
    <property type="match status" value="1"/>
</dbReference>
<dbReference type="GO" id="GO:0003677">
    <property type="term" value="F:DNA binding"/>
    <property type="evidence" value="ECO:0007669"/>
    <property type="project" value="InterPro"/>
</dbReference>
<dbReference type="Proteomes" id="UP000244727">
    <property type="component" value="Chromosome"/>
</dbReference>
<dbReference type="InterPro" id="IPR003959">
    <property type="entry name" value="ATPase_AAA_core"/>
</dbReference>
<dbReference type="InterPro" id="IPR047854">
    <property type="entry name" value="RFC_lid"/>
</dbReference>
<dbReference type="RefSeq" id="WP_108380792.1">
    <property type="nucleotide sequence ID" value="NZ_CP028858.1"/>
</dbReference>
<evidence type="ECO:0000256" key="2">
    <source>
        <dbReference type="ARBA" id="ARBA00014164"/>
    </source>
</evidence>
<dbReference type="GO" id="GO:0003689">
    <property type="term" value="F:DNA clamp loader activity"/>
    <property type="evidence" value="ECO:0007669"/>
    <property type="project" value="TreeGrafter"/>
</dbReference>
<feature type="domain" description="AAA+ ATPase" evidence="7">
    <location>
        <begin position="32"/>
        <end position="178"/>
    </location>
</feature>
<dbReference type="InterPro" id="IPR003593">
    <property type="entry name" value="AAA+_ATPase"/>
</dbReference>
<evidence type="ECO:0000313" key="9">
    <source>
        <dbReference type="Proteomes" id="UP000244727"/>
    </source>
</evidence>
<dbReference type="SUPFAM" id="SSF52540">
    <property type="entry name" value="P-loop containing nucleoside triphosphate hydrolases"/>
    <property type="match status" value="1"/>
</dbReference>
<evidence type="ECO:0000313" key="8">
    <source>
        <dbReference type="EMBL" id="AWB26423.1"/>
    </source>
</evidence>
<accession>A0A2R4WY05</accession>
<name>A0A2R4WY05_9EURY</name>
<evidence type="ECO:0000256" key="1">
    <source>
        <dbReference type="ARBA" id="ARBA00009668"/>
    </source>
</evidence>
<dbReference type="GO" id="GO:0006261">
    <property type="term" value="P:DNA-templated DNA replication"/>
    <property type="evidence" value="ECO:0007669"/>
    <property type="project" value="TreeGrafter"/>
</dbReference>
<organism evidence="8 9">
    <name type="scientific">Halococcoides cellulosivorans</name>
    <dbReference type="NCBI Taxonomy" id="1679096"/>
    <lineage>
        <taxon>Archaea</taxon>
        <taxon>Methanobacteriati</taxon>
        <taxon>Methanobacteriota</taxon>
        <taxon>Stenosarchaea group</taxon>
        <taxon>Halobacteria</taxon>
        <taxon>Halobacteriales</taxon>
        <taxon>Haloarculaceae</taxon>
        <taxon>Halococcoides</taxon>
    </lineage>
</organism>
<dbReference type="SMART" id="SM00382">
    <property type="entry name" value="AAA"/>
    <property type="match status" value="1"/>
</dbReference>
<dbReference type="EMBL" id="CP028858">
    <property type="protein sequence ID" value="AWB26423.1"/>
    <property type="molecule type" value="Genomic_DNA"/>
</dbReference>
<dbReference type="CDD" id="cd18140">
    <property type="entry name" value="HLD_clamp_RFC"/>
    <property type="match status" value="1"/>
</dbReference>
<dbReference type="KEGG" id="harc:HARCEL1_01140"/>
<dbReference type="Pfam" id="PF08542">
    <property type="entry name" value="Rep_fac_C"/>
    <property type="match status" value="1"/>
</dbReference>
<dbReference type="InterPro" id="IPR027417">
    <property type="entry name" value="P-loop_NTPase"/>
</dbReference>
<dbReference type="Gene3D" id="1.10.8.60">
    <property type="match status" value="1"/>
</dbReference>
<dbReference type="GeneID" id="36511069"/>
<proteinExistence type="inferred from homology"/>